<dbReference type="CDD" id="cd01424">
    <property type="entry name" value="MGS_CPS_II"/>
    <property type="match status" value="1"/>
</dbReference>
<feature type="binding site" evidence="19">
    <location>
        <position position="839"/>
    </location>
    <ligand>
        <name>Mn(2+)</name>
        <dbReference type="ChEBI" id="CHEBI:29035"/>
        <label>4</label>
    </ligand>
</feature>
<evidence type="ECO:0000313" key="22">
    <source>
        <dbReference type="EMBL" id="MBN8661678.1"/>
    </source>
</evidence>
<feature type="binding site" evidence="19">
    <location>
        <position position="827"/>
    </location>
    <ligand>
        <name>Mn(2+)</name>
        <dbReference type="ChEBI" id="CHEBI:29035"/>
        <label>3</label>
    </ligand>
</feature>
<dbReference type="GO" id="GO:0044205">
    <property type="term" value="P:'de novo' UMP biosynthetic process"/>
    <property type="evidence" value="ECO:0007669"/>
    <property type="project" value="UniProtKB-UniRule"/>
</dbReference>
<dbReference type="Pfam" id="PF02787">
    <property type="entry name" value="CPSase_L_D3"/>
    <property type="match status" value="1"/>
</dbReference>
<dbReference type="InterPro" id="IPR033937">
    <property type="entry name" value="MGS_CPS_CarB"/>
</dbReference>
<dbReference type="Gene3D" id="1.10.1030.10">
    <property type="entry name" value="Carbamoyl-phosphate synthetase, large subunit oligomerisation domain"/>
    <property type="match status" value="1"/>
</dbReference>
<name>A0A8J7TP53_9BACT</name>
<dbReference type="NCBIfam" id="NF003671">
    <property type="entry name" value="PRK05294.1"/>
    <property type="match status" value="1"/>
</dbReference>
<evidence type="ECO:0000256" key="15">
    <source>
        <dbReference type="ARBA" id="ARBA00047359"/>
    </source>
</evidence>
<dbReference type="InterPro" id="IPR005479">
    <property type="entry name" value="CPAse_ATP-bd"/>
</dbReference>
<dbReference type="FunFam" id="3.40.50.20:FF:000001">
    <property type="entry name" value="Carbamoyl-phosphate synthase large chain"/>
    <property type="match status" value="1"/>
</dbReference>
<feature type="binding site" evidence="19">
    <location>
        <position position="242"/>
    </location>
    <ligand>
        <name>ATP</name>
        <dbReference type="ChEBI" id="CHEBI:30616"/>
        <label>1</label>
    </ligand>
</feature>
<dbReference type="GO" id="GO:0046872">
    <property type="term" value="F:metal ion binding"/>
    <property type="evidence" value="ECO:0007669"/>
    <property type="project" value="UniProtKB-KW"/>
</dbReference>
<dbReference type="GO" id="GO:0005737">
    <property type="term" value="C:cytoplasm"/>
    <property type="evidence" value="ECO:0007669"/>
    <property type="project" value="TreeGrafter"/>
</dbReference>
<keyword evidence="14" id="KW-0464">Manganese</keyword>
<evidence type="ECO:0000256" key="16">
    <source>
        <dbReference type="ARBA" id="ARBA00048816"/>
    </source>
</evidence>
<comment type="similarity">
    <text evidence="4 19">Belongs to the CarB family.</text>
</comment>
<dbReference type="InterPro" id="IPR016185">
    <property type="entry name" value="PreATP-grasp_dom_sf"/>
</dbReference>
<dbReference type="Gene3D" id="3.40.50.20">
    <property type="match status" value="2"/>
</dbReference>
<feature type="binding site" evidence="19">
    <location>
        <position position="759"/>
    </location>
    <ligand>
        <name>ATP</name>
        <dbReference type="ChEBI" id="CHEBI:30616"/>
        <label>2</label>
    </ligand>
</feature>
<comment type="cofactor">
    <cofactor evidence="1">
        <name>Mn(2+)</name>
        <dbReference type="ChEBI" id="CHEBI:29035"/>
    </cofactor>
</comment>
<evidence type="ECO:0000256" key="3">
    <source>
        <dbReference type="ARBA" id="ARBA00005077"/>
    </source>
</evidence>
<dbReference type="InterPro" id="IPR011761">
    <property type="entry name" value="ATP-grasp"/>
</dbReference>
<feature type="domain" description="ATP-grasp" evidence="20">
    <location>
        <begin position="678"/>
        <end position="868"/>
    </location>
</feature>
<feature type="binding site" evidence="19">
    <location>
        <position position="754"/>
    </location>
    <ligand>
        <name>ATP</name>
        <dbReference type="ChEBI" id="CHEBI:30616"/>
        <label>2</label>
    </ligand>
</feature>
<evidence type="ECO:0000256" key="2">
    <source>
        <dbReference type="ARBA" id="ARBA00004812"/>
    </source>
</evidence>
<reference evidence="22" key="1">
    <citation type="submission" date="2021-02" db="EMBL/GenBank/DDBJ databases">
        <title>Genome-Resolved Metagenomics of a Microbial Community Performing Photosynthetic Biological Nutrient Removal.</title>
        <authorList>
            <person name="Mcdaniel E.A."/>
        </authorList>
    </citation>
    <scope>NUCLEOTIDE SEQUENCE</scope>
    <source>
        <strain evidence="22">UWPOB_OBS1</strain>
    </source>
</reference>
<evidence type="ECO:0000256" key="11">
    <source>
        <dbReference type="ARBA" id="ARBA00022840"/>
    </source>
</evidence>
<feature type="domain" description="MGS-like" evidence="21">
    <location>
        <begin position="935"/>
        <end position="1077"/>
    </location>
</feature>
<dbReference type="InterPro" id="IPR011607">
    <property type="entry name" value="MGS-like_dom"/>
</dbReference>
<feature type="binding site" evidence="19">
    <location>
        <position position="299"/>
    </location>
    <ligand>
        <name>Mn(2+)</name>
        <dbReference type="ChEBI" id="CHEBI:29035"/>
        <label>1</label>
    </ligand>
</feature>
<keyword evidence="11 19" id="KW-0067">ATP-binding</keyword>
<dbReference type="EC" id="6.3.5.5" evidence="19"/>
<dbReference type="SMART" id="SM00851">
    <property type="entry name" value="MGS"/>
    <property type="match status" value="1"/>
</dbReference>
<protein>
    <recommendedName>
        <fullName evidence="19">Carbamoyl phosphate synthase large chain</fullName>
        <ecNumber evidence="19">6.3.4.16</ecNumber>
        <ecNumber evidence="19">6.3.5.5</ecNumber>
    </recommendedName>
    <alternativeName>
        <fullName evidence="19">Carbamoyl phosphate synthetase ammonia chain</fullName>
    </alternativeName>
</protein>
<evidence type="ECO:0000256" key="13">
    <source>
        <dbReference type="ARBA" id="ARBA00022975"/>
    </source>
</evidence>
<dbReference type="NCBIfam" id="TIGR01369">
    <property type="entry name" value="CPSaseII_lrg"/>
    <property type="match status" value="1"/>
</dbReference>
<feature type="binding site" evidence="19">
    <location>
        <position position="299"/>
    </location>
    <ligand>
        <name>Mg(2+)</name>
        <dbReference type="ChEBI" id="CHEBI:18420"/>
        <label>2</label>
    </ligand>
</feature>
<dbReference type="HAMAP" id="MF_01210_B">
    <property type="entry name" value="CPSase_L_chain_B"/>
    <property type="match status" value="1"/>
</dbReference>
<dbReference type="NCBIfam" id="NF009455">
    <property type="entry name" value="PRK12815.1"/>
    <property type="match status" value="1"/>
</dbReference>
<dbReference type="InterPro" id="IPR036914">
    <property type="entry name" value="MGS-like_dom_sf"/>
</dbReference>
<dbReference type="GO" id="GO:0004087">
    <property type="term" value="F:carbamoyl-phosphate synthase (ammonia) activity"/>
    <property type="evidence" value="ECO:0007669"/>
    <property type="project" value="UniProtKB-EC"/>
</dbReference>
<feature type="binding site" evidence="19">
    <location>
        <position position="839"/>
    </location>
    <ligand>
        <name>Mn(2+)</name>
        <dbReference type="ChEBI" id="CHEBI:29035"/>
        <label>3</label>
    </ligand>
</feature>
<evidence type="ECO:0000259" key="21">
    <source>
        <dbReference type="PROSITE" id="PS51855"/>
    </source>
</evidence>
<comment type="cofactor">
    <cofactor evidence="19">
        <name>Mg(2+)</name>
        <dbReference type="ChEBI" id="CHEBI:18420"/>
    </cofactor>
    <cofactor evidence="19">
        <name>Mn(2+)</name>
        <dbReference type="ChEBI" id="CHEBI:29035"/>
    </cofactor>
    <text evidence="19">Binds 4 Mg(2+) or Mn(2+) ions per subunit.</text>
</comment>
<keyword evidence="10 19" id="KW-0547">Nucleotide-binding</keyword>
<feature type="binding site" evidence="19">
    <location>
        <position position="839"/>
    </location>
    <ligand>
        <name>ATP</name>
        <dbReference type="ChEBI" id="CHEBI:30616"/>
        <label>2</label>
    </ligand>
</feature>
<dbReference type="FunFam" id="3.30.470.20:FF:000013">
    <property type="entry name" value="Carbamoyl-phosphate synthase large chain"/>
    <property type="match status" value="1"/>
</dbReference>
<comment type="domain">
    <text evidence="19">The large subunit is composed of 2 ATP-grasp domains that are involved in binding the 2 ATP molecules needed for carbamoyl phosphate synthesis. The N-terminal ATP-grasp domain (referred to as the carboxyphosphate synthetic component) catalyzes the ATP-dependent phosphorylation of hydrogencarbonate to carboxyphosphate and the subsequent nucleophilic attack by ammonia to form a carbamate intermediate. The C-terminal ATP-grasp domain (referred to as the carbamoyl phosphate synthetic component) then catalyzes the phosphorylation of carbamate with the second ATP to form the end product carbamoyl phosphate. The reactive and unstable enzyme intermediates are sequentially channeled from one active site to the next through the interior of the protein over a distance of at least 96 A.</text>
</comment>
<dbReference type="PANTHER" id="PTHR11405:SF53">
    <property type="entry name" value="CARBAMOYL-PHOSPHATE SYNTHASE [AMMONIA], MITOCHONDRIAL"/>
    <property type="match status" value="1"/>
</dbReference>
<feature type="binding site" evidence="19">
    <location>
        <position position="299"/>
    </location>
    <ligand>
        <name>ATP</name>
        <dbReference type="ChEBI" id="CHEBI:30616"/>
        <label>1</label>
    </ligand>
</feature>
<dbReference type="SUPFAM" id="SSF52335">
    <property type="entry name" value="Methylglyoxal synthase-like"/>
    <property type="match status" value="1"/>
</dbReference>
<keyword evidence="5 19" id="KW-0055">Arginine biosynthesis</keyword>
<feature type="binding site" evidence="19">
    <location>
        <position position="285"/>
    </location>
    <ligand>
        <name>Mg(2+)</name>
        <dbReference type="ChEBI" id="CHEBI:18420"/>
        <label>1</label>
    </ligand>
</feature>
<dbReference type="PROSITE" id="PS50975">
    <property type="entry name" value="ATP_GRASP"/>
    <property type="match status" value="2"/>
</dbReference>
<dbReference type="EC" id="6.3.4.16" evidence="19"/>
<feature type="binding site" evidence="19">
    <location>
        <position position="784"/>
    </location>
    <ligand>
        <name>ATP</name>
        <dbReference type="ChEBI" id="CHEBI:30616"/>
        <label>2</label>
    </ligand>
</feature>
<dbReference type="UniPathway" id="UPA00070">
    <property type="reaction ID" value="UER00115"/>
</dbReference>
<evidence type="ECO:0000313" key="23">
    <source>
        <dbReference type="Proteomes" id="UP000664277"/>
    </source>
</evidence>
<feature type="binding site" evidence="19">
    <location>
        <position position="129"/>
    </location>
    <ligand>
        <name>ATP</name>
        <dbReference type="ChEBI" id="CHEBI:30616"/>
        <label>1</label>
    </ligand>
</feature>
<evidence type="ECO:0000256" key="14">
    <source>
        <dbReference type="ARBA" id="ARBA00023211"/>
    </source>
</evidence>
<evidence type="ECO:0000256" key="8">
    <source>
        <dbReference type="ARBA" id="ARBA00022723"/>
    </source>
</evidence>
<feature type="binding site" evidence="19">
    <location>
        <position position="752"/>
    </location>
    <ligand>
        <name>ATP</name>
        <dbReference type="ChEBI" id="CHEBI:30616"/>
        <label>2</label>
    </ligand>
</feature>
<dbReference type="Gene3D" id="3.30.470.20">
    <property type="entry name" value="ATP-grasp fold, B domain"/>
    <property type="match status" value="2"/>
</dbReference>
<feature type="binding site" evidence="19">
    <location>
        <position position="285"/>
    </location>
    <ligand>
        <name>ATP</name>
        <dbReference type="ChEBI" id="CHEBI:30616"/>
        <label>1</label>
    </ligand>
</feature>
<accession>A0A8J7TP53</accession>
<evidence type="ECO:0000256" key="19">
    <source>
        <dbReference type="HAMAP-Rule" id="MF_01210"/>
    </source>
</evidence>
<keyword evidence="9 19" id="KW-0677">Repeat</keyword>
<keyword evidence="13 19" id="KW-0665">Pyrimidine biosynthesis</keyword>
<feature type="binding site" evidence="19">
    <location>
        <position position="301"/>
    </location>
    <ligand>
        <name>Mn(2+)</name>
        <dbReference type="ChEBI" id="CHEBI:29035"/>
        <label>2</label>
    </ligand>
</feature>
<evidence type="ECO:0000256" key="5">
    <source>
        <dbReference type="ARBA" id="ARBA00022571"/>
    </source>
</evidence>
<feature type="binding site" evidence="19">
    <location>
        <position position="839"/>
    </location>
    <ligand>
        <name>Mg(2+)</name>
        <dbReference type="ChEBI" id="CHEBI:18420"/>
        <label>3</label>
    </ligand>
</feature>
<evidence type="ECO:0000256" key="17">
    <source>
        <dbReference type="ARBA" id="ARBA00057223"/>
    </source>
</evidence>
<comment type="pathway">
    <text evidence="3 19">Amino-acid biosynthesis; L-arginine biosynthesis; carbamoyl phosphate from bicarbonate: step 1/1.</text>
</comment>
<keyword evidence="8" id="KW-0479">Metal-binding</keyword>
<keyword evidence="7 19" id="KW-0028">Amino-acid biosynthesis</keyword>
<dbReference type="SUPFAM" id="SSF56059">
    <property type="entry name" value="Glutathione synthetase ATP-binding domain-like"/>
    <property type="match status" value="2"/>
</dbReference>
<dbReference type="InterPro" id="IPR036897">
    <property type="entry name" value="CarbamoylP_synth_lsu_oligo_sf"/>
</dbReference>
<feature type="binding site" evidence="19">
    <location>
        <position position="785"/>
    </location>
    <ligand>
        <name>ATP</name>
        <dbReference type="ChEBI" id="CHEBI:30616"/>
        <label>2</label>
    </ligand>
</feature>
<feature type="binding site" evidence="19">
    <location>
        <position position="841"/>
    </location>
    <ligand>
        <name>Mg(2+)</name>
        <dbReference type="ChEBI" id="CHEBI:18420"/>
        <label>4</label>
    </ligand>
</feature>
<feature type="binding site" evidence="19">
    <location>
        <position position="285"/>
    </location>
    <ligand>
        <name>Mn(2+)</name>
        <dbReference type="ChEBI" id="CHEBI:29035"/>
        <label>1</label>
    </ligand>
</feature>
<dbReference type="UniPathway" id="UPA00068">
    <property type="reaction ID" value="UER00171"/>
</dbReference>
<dbReference type="HAMAP" id="MF_01210_A">
    <property type="entry name" value="CPSase_L_chain_A"/>
    <property type="match status" value="1"/>
</dbReference>
<dbReference type="PROSITE" id="PS00866">
    <property type="entry name" value="CPSASE_1"/>
    <property type="match status" value="2"/>
</dbReference>
<feature type="binding site" evidence="19">
    <location>
        <position position="169"/>
    </location>
    <ligand>
        <name>ATP</name>
        <dbReference type="ChEBI" id="CHEBI:30616"/>
        <label>1</label>
    </ligand>
</feature>
<feature type="binding site" evidence="19">
    <location>
        <position position="827"/>
    </location>
    <ligand>
        <name>ATP</name>
        <dbReference type="ChEBI" id="CHEBI:30616"/>
        <label>2</label>
    </ligand>
</feature>
<dbReference type="Gene3D" id="3.40.50.1380">
    <property type="entry name" value="Methylglyoxal synthase-like domain"/>
    <property type="match status" value="1"/>
</dbReference>
<comment type="caution">
    <text evidence="22">The sequence shown here is derived from an EMBL/GenBank/DDBJ whole genome shotgun (WGS) entry which is preliminary data.</text>
</comment>
<evidence type="ECO:0000256" key="10">
    <source>
        <dbReference type="ARBA" id="ARBA00022741"/>
    </source>
</evidence>
<evidence type="ECO:0000256" key="7">
    <source>
        <dbReference type="ARBA" id="ARBA00022605"/>
    </source>
</evidence>
<feature type="binding site" evidence="19">
    <location>
        <position position="175"/>
    </location>
    <ligand>
        <name>ATP</name>
        <dbReference type="ChEBI" id="CHEBI:30616"/>
        <label>1</label>
    </ligand>
</feature>
<evidence type="ECO:0000256" key="18">
    <source>
        <dbReference type="ARBA" id="ARBA00062056"/>
    </source>
</evidence>
<gene>
    <name evidence="19 22" type="primary">carB</name>
    <name evidence="22" type="ORF">J0M35_15030</name>
</gene>
<dbReference type="GO" id="GO:0004088">
    <property type="term" value="F:carbamoyl-phosphate synthase (glutamine-hydrolyzing) activity"/>
    <property type="evidence" value="ECO:0007669"/>
    <property type="project" value="UniProtKB-UniRule"/>
</dbReference>
<feature type="binding site" evidence="19">
    <location>
        <position position="299"/>
    </location>
    <ligand>
        <name>Mn(2+)</name>
        <dbReference type="ChEBI" id="CHEBI:29035"/>
        <label>2</label>
    </ligand>
</feature>
<dbReference type="InterPro" id="IPR005480">
    <property type="entry name" value="CPSase_lsu_oligo"/>
</dbReference>
<feature type="binding site" evidence="19">
    <location>
        <position position="210"/>
    </location>
    <ligand>
        <name>ATP</name>
        <dbReference type="ChEBI" id="CHEBI:30616"/>
        <label>1</label>
    </ligand>
</feature>
<dbReference type="SUPFAM" id="SSF48108">
    <property type="entry name" value="Carbamoyl phosphate synthetase, large subunit connection domain"/>
    <property type="match status" value="1"/>
</dbReference>
<dbReference type="EMBL" id="JAFLCK010000023">
    <property type="protein sequence ID" value="MBN8661678.1"/>
    <property type="molecule type" value="Genomic_DNA"/>
</dbReference>
<feature type="binding site" evidence="19">
    <location>
        <position position="714"/>
    </location>
    <ligand>
        <name>ATP</name>
        <dbReference type="ChEBI" id="CHEBI:30616"/>
        <label>2</label>
    </ligand>
</feature>
<feature type="binding site" evidence="19">
    <location>
        <position position="827"/>
    </location>
    <ligand>
        <name>Mg(2+)</name>
        <dbReference type="ChEBI" id="CHEBI:18420"/>
        <label>3</label>
    </ligand>
</feature>
<evidence type="ECO:0000256" key="4">
    <source>
        <dbReference type="ARBA" id="ARBA00009799"/>
    </source>
</evidence>
<evidence type="ECO:0000259" key="20">
    <source>
        <dbReference type="PROSITE" id="PS50975"/>
    </source>
</evidence>
<feature type="binding site" evidence="19">
    <location>
        <position position="299"/>
    </location>
    <ligand>
        <name>Mg(2+)</name>
        <dbReference type="ChEBI" id="CHEBI:18420"/>
        <label>1</label>
    </ligand>
</feature>
<dbReference type="PROSITE" id="PS00867">
    <property type="entry name" value="CPSASE_2"/>
    <property type="match status" value="2"/>
</dbReference>
<dbReference type="PANTHER" id="PTHR11405">
    <property type="entry name" value="CARBAMOYLTRANSFERASE FAMILY MEMBER"/>
    <property type="match status" value="1"/>
</dbReference>
<comment type="subunit">
    <text evidence="18 19">Composed of two chains; the small (or glutamine) chain promotes the hydrolysis of glutamine to ammonia, which is used by the large (or ammonia) chain to synthesize carbamoyl phosphate. Tetramer of heterodimers (alpha,beta)4.</text>
</comment>
<feature type="region of interest" description="Allosteric domain" evidence="19">
    <location>
        <begin position="935"/>
        <end position="1085"/>
    </location>
</feature>
<feature type="binding site" evidence="19">
    <location>
        <position position="301"/>
    </location>
    <ligand>
        <name>Mg(2+)</name>
        <dbReference type="ChEBI" id="CHEBI:18420"/>
        <label>2</label>
    </ligand>
</feature>
<feature type="region of interest" description="Carboxyphosphate synthetic domain" evidence="19">
    <location>
        <begin position="1"/>
        <end position="402"/>
    </location>
</feature>
<dbReference type="FunFam" id="3.40.50.20:FF:000003">
    <property type="entry name" value="Carbamoyl-phosphate synthase large chain"/>
    <property type="match status" value="1"/>
</dbReference>
<feature type="binding site" evidence="19">
    <location>
        <position position="841"/>
    </location>
    <ligand>
        <name>Mn(2+)</name>
        <dbReference type="ChEBI" id="CHEBI:29035"/>
        <label>4</label>
    </ligand>
</feature>
<comment type="catalytic activity">
    <reaction evidence="16 19">
        <text>hydrogencarbonate + L-glutamine + 2 ATP + H2O = carbamoyl phosphate + L-glutamate + 2 ADP + phosphate + 2 H(+)</text>
        <dbReference type="Rhea" id="RHEA:18633"/>
        <dbReference type="ChEBI" id="CHEBI:15377"/>
        <dbReference type="ChEBI" id="CHEBI:15378"/>
        <dbReference type="ChEBI" id="CHEBI:17544"/>
        <dbReference type="ChEBI" id="CHEBI:29985"/>
        <dbReference type="ChEBI" id="CHEBI:30616"/>
        <dbReference type="ChEBI" id="CHEBI:43474"/>
        <dbReference type="ChEBI" id="CHEBI:58228"/>
        <dbReference type="ChEBI" id="CHEBI:58359"/>
        <dbReference type="ChEBI" id="CHEBI:456216"/>
        <dbReference type="EC" id="6.3.5.5"/>
    </reaction>
</comment>
<dbReference type="PRINTS" id="PR00098">
    <property type="entry name" value="CPSASE"/>
</dbReference>
<dbReference type="Pfam" id="PF02142">
    <property type="entry name" value="MGS"/>
    <property type="match status" value="1"/>
</dbReference>
<feature type="binding site" evidence="19">
    <location>
        <position position="215"/>
    </location>
    <ligand>
        <name>ATP</name>
        <dbReference type="ChEBI" id="CHEBI:30616"/>
        <label>1</label>
    </ligand>
</feature>
<dbReference type="Pfam" id="PF02786">
    <property type="entry name" value="CPSase_L_D2"/>
    <property type="match status" value="2"/>
</dbReference>
<keyword evidence="12" id="KW-0460">Magnesium</keyword>
<evidence type="ECO:0000256" key="12">
    <source>
        <dbReference type="ARBA" id="ARBA00022842"/>
    </source>
</evidence>
<dbReference type="Pfam" id="PF25596">
    <property type="entry name" value="CPSase_L_D1"/>
    <property type="match status" value="2"/>
</dbReference>
<dbReference type="PROSITE" id="PS51855">
    <property type="entry name" value="MGS"/>
    <property type="match status" value="1"/>
</dbReference>
<evidence type="ECO:0000256" key="6">
    <source>
        <dbReference type="ARBA" id="ARBA00022598"/>
    </source>
</evidence>
<dbReference type="SMART" id="SM01096">
    <property type="entry name" value="CPSase_L_D3"/>
    <property type="match status" value="1"/>
</dbReference>
<sequence>MPKRTDIEKILVLGAGPITIGQACEFDYSGSQACKALKDEGYEVVLVNSNPATIMTDPEVADRTYVEPVTASVVREVIALERPQALLPTMGGQTSLNVAVELAESGVLDEFGVELIGAKLKAIKLAEDRDLFKEKMLEIGLSVPNSGIARNASEAREVGQRIGFPIIIRPAFTLGGAGGGIAYNQEELDDIAGQGLAASPVSEILLEESVLGWKELELEVMRDRLDNVVIICAIENLDPMGVHTGDSITVAPLQTVTDKEYQRLRDAAIKVIRAIGVDTGGSNIQFGINPQDGRIVVIEMNPRVSRSSALASKATGYPIAKIAAKLAIGLTLDEIANDITRETKAAFEPTLDYVVTKIPRFNFEKFRGADTTLTTQMKSVGEVMAIGRTFQESFQKALRGMEVGLTGFAQVEARSKADFWEWRRRLSLPSHHRITDIYGALSAGISPAEIIELTDIDPWFIDNLAEIFETTEELKEVGLSLEDLDREILLKLKRMGYGDEQLARIMGVSEAEVWQHRRALNVVPGYKMIDTCSAEFQAFTPYMYSTYENESEMFEAVKPRVLILGGGPNRIGQGIEFDYCCVHASLALRDLGFEAVMVNSNPETVSTDYDVSDRLYFEPLTLEDVSNIAEIEKPEGIIVQLGGQTPLKLAKGLESRGYKILGTSPESIDMAEDRERFGELIKTLGLKQPEGAIARSAAEAIELASKIGYPVMVRPSYVLGGRAMSIVYSQEDLERWLSEGFARGDMHVLIDEFLENAVEIDVDAISDGRATVIAGIMEHIEQAGIHSGDSTCVLPSQNIPFKIIEEIRKAVTELADKLKVIGLMNIQFAVKDEELYILEVNPRASRTIPFVSKATGVPWARVAASVMVGKTLSELGIKPRLLPPHVSVKSVVIPFKRFSGSVISLGPEMRSTGEVMGVASQFGLAFAKAQLAAGHGLPTKGRVFVSVSDTHKQETIPIAQNLYQMGFELIATRGTAQVIREAGIPCLLTNKVSEGRPNLVDRIKNGEIQLVVNIPSGRTARDDDQLIRRAAINYNVPVVTTVSGAKAVTAGITALQGGNSSFAVKSLQEYHRNISHLETTSNKRV</sequence>
<dbReference type="SUPFAM" id="SSF52440">
    <property type="entry name" value="PreATP-grasp domain"/>
    <property type="match status" value="2"/>
</dbReference>
<dbReference type="GO" id="GO:0005524">
    <property type="term" value="F:ATP binding"/>
    <property type="evidence" value="ECO:0007669"/>
    <property type="project" value="UniProtKB-UniRule"/>
</dbReference>
<dbReference type="Proteomes" id="UP000664277">
    <property type="component" value="Unassembled WGS sequence"/>
</dbReference>
<dbReference type="PROSITE" id="PS51257">
    <property type="entry name" value="PROKAR_LIPOPROTEIN"/>
    <property type="match status" value="1"/>
</dbReference>
<evidence type="ECO:0000256" key="9">
    <source>
        <dbReference type="ARBA" id="ARBA00022737"/>
    </source>
</evidence>
<evidence type="ECO:0000256" key="1">
    <source>
        <dbReference type="ARBA" id="ARBA00001936"/>
    </source>
</evidence>
<organism evidence="22 23">
    <name type="scientific">Candidatus Obscuribacter phosphatis</name>
    <dbReference type="NCBI Taxonomy" id="1906157"/>
    <lineage>
        <taxon>Bacteria</taxon>
        <taxon>Bacillati</taxon>
        <taxon>Candidatus Melainabacteria</taxon>
        <taxon>Candidatus Obscuribacterales</taxon>
        <taxon>Candidatus Obscuribacteraceae</taxon>
        <taxon>Candidatus Obscuribacter</taxon>
    </lineage>
</organism>
<dbReference type="AlphaFoldDB" id="A0A8J7TP53"/>
<comment type="pathway">
    <text evidence="2 19">Pyrimidine metabolism; UMP biosynthesis via de novo pathway; (S)-dihydroorotate from bicarbonate: step 1/3.</text>
</comment>
<dbReference type="InterPro" id="IPR006275">
    <property type="entry name" value="CPSase_lsu"/>
</dbReference>
<feature type="binding site" evidence="19">
    <location>
        <position position="839"/>
    </location>
    <ligand>
        <name>Mg(2+)</name>
        <dbReference type="ChEBI" id="CHEBI:18420"/>
        <label>4</label>
    </ligand>
</feature>
<comment type="caution">
    <text evidence="19">Lacks conserved residue(s) required for the propagation of feature annotation.</text>
</comment>
<dbReference type="InterPro" id="IPR058047">
    <property type="entry name" value="CPSase_preATP-grasp"/>
</dbReference>
<dbReference type="FunFam" id="1.10.1030.10:FF:000002">
    <property type="entry name" value="Carbamoyl-phosphate synthase large chain"/>
    <property type="match status" value="1"/>
</dbReference>
<dbReference type="InterPro" id="IPR005483">
    <property type="entry name" value="CPSase_dom"/>
</dbReference>
<comment type="catalytic activity">
    <reaction evidence="15 19">
        <text>hydrogencarbonate + NH4(+) + 2 ATP = carbamoyl phosphate + 2 ADP + phosphate + 2 H(+)</text>
        <dbReference type="Rhea" id="RHEA:18029"/>
        <dbReference type="ChEBI" id="CHEBI:15378"/>
        <dbReference type="ChEBI" id="CHEBI:17544"/>
        <dbReference type="ChEBI" id="CHEBI:28938"/>
        <dbReference type="ChEBI" id="CHEBI:30616"/>
        <dbReference type="ChEBI" id="CHEBI:43474"/>
        <dbReference type="ChEBI" id="CHEBI:58228"/>
        <dbReference type="ChEBI" id="CHEBI:456216"/>
        <dbReference type="EC" id="6.3.4.16"/>
    </reaction>
</comment>
<proteinExistence type="inferred from homology"/>
<feature type="binding site" evidence="19">
    <location>
        <position position="243"/>
    </location>
    <ligand>
        <name>ATP</name>
        <dbReference type="ChEBI" id="CHEBI:30616"/>
        <label>1</label>
    </ligand>
</feature>
<dbReference type="GO" id="GO:0006526">
    <property type="term" value="P:L-arginine biosynthetic process"/>
    <property type="evidence" value="ECO:0007669"/>
    <property type="project" value="UniProtKB-UniRule"/>
</dbReference>
<feature type="binding site" evidence="19">
    <location>
        <position position="241"/>
    </location>
    <ligand>
        <name>ATP</name>
        <dbReference type="ChEBI" id="CHEBI:30616"/>
        <label>1</label>
    </ligand>
</feature>
<dbReference type="GO" id="GO:0006541">
    <property type="term" value="P:glutamine metabolic process"/>
    <property type="evidence" value="ECO:0007669"/>
    <property type="project" value="TreeGrafter"/>
</dbReference>
<feature type="binding site" evidence="19">
    <location>
        <position position="786"/>
    </location>
    <ligand>
        <name>ATP</name>
        <dbReference type="ChEBI" id="CHEBI:30616"/>
        <label>2</label>
    </ligand>
</feature>
<comment type="function">
    <text evidence="17 19">Large subunit of the glutamine-dependent carbamoyl phosphate synthetase (CPSase). CPSase catalyzes the formation of carbamoyl phosphate from the ammonia moiety of glutamine, carbonate, and phosphate donated by ATP, constituting the first step of 2 biosynthetic pathways, one leading to arginine and/or urea and the other to pyrimidine nucleotides. The large subunit (synthetase) binds the substrates ammonia (free or transferred from glutamine from the small subunit), hydrogencarbonate and ATP and carries out an ATP-coupled ligase reaction, activating hydrogencarbonate by forming carboxy phosphate which reacts with ammonia to form carbamoyl phosphate.</text>
</comment>
<feature type="domain" description="ATP-grasp" evidence="20">
    <location>
        <begin position="133"/>
        <end position="328"/>
    </location>
</feature>
<feature type="binding site" evidence="19">
    <location>
        <position position="208"/>
    </location>
    <ligand>
        <name>ATP</name>
        <dbReference type="ChEBI" id="CHEBI:30616"/>
        <label>1</label>
    </ligand>
</feature>
<keyword evidence="6 19" id="KW-0436">Ligase</keyword>
<dbReference type="FunFam" id="3.30.470.20:FF:000007">
    <property type="entry name" value="Carbamoyl-phosphate synthase large chain"/>
    <property type="match status" value="1"/>
</dbReference>
<feature type="binding site" evidence="19">
    <location>
        <position position="787"/>
    </location>
    <ligand>
        <name>ATP</name>
        <dbReference type="ChEBI" id="CHEBI:30616"/>
        <label>2</label>
    </ligand>
</feature>
<feature type="binding site" evidence="19">
    <location>
        <position position="176"/>
    </location>
    <ligand>
        <name>ATP</name>
        <dbReference type="ChEBI" id="CHEBI:30616"/>
        <label>1</label>
    </ligand>
</feature>